<dbReference type="Proteomes" id="UP000674938">
    <property type="component" value="Unassembled WGS sequence"/>
</dbReference>
<evidence type="ECO:0000313" key="1">
    <source>
        <dbReference type="EMBL" id="MBP1044250.1"/>
    </source>
</evidence>
<dbReference type="RefSeq" id="WP_209532579.1">
    <property type="nucleotide sequence ID" value="NZ_JAEEGA010000024.1"/>
</dbReference>
<evidence type="ECO:0000313" key="2">
    <source>
        <dbReference type="Proteomes" id="UP000674938"/>
    </source>
</evidence>
<name>A0A940SXE7_9ENTE</name>
<sequence>MSILKSAVKYKAVKNVTDKAVGGGVISTVAATKIVKKSNEHSRKRRSGKK</sequence>
<protein>
    <submittedName>
        <fullName evidence="1">Uncharacterized protein</fullName>
    </submittedName>
</protein>
<keyword evidence="2" id="KW-1185">Reference proteome</keyword>
<proteinExistence type="predicted"/>
<dbReference type="AlphaFoldDB" id="A0A940SXE7"/>
<reference evidence="1" key="1">
    <citation type="submission" date="2020-12" db="EMBL/GenBank/DDBJ databases">
        <title>Vagococcus allomyrinae sp. nov. and Enterococcus lavae sp. nov., isolated from the larvae of Allomyrina dichotoma.</title>
        <authorList>
            <person name="Lee S.D."/>
        </authorList>
    </citation>
    <scope>NUCLEOTIDE SEQUENCE</scope>
    <source>
        <strain evidence="1">BWB3-3</strain>
    </source>
</reference>
<organism evidence="1 2">
    <name type="scientific">Vagococcus allomyrinae</name>
    <dbReference type="NCBI Taxonomy" id="2794353"/>
    <lineage>
        <taxon>Bacteria</taxon>
        <taxon>Bacillati</taxon>
        <taxon>Bacillota</taxon>
        <taxon>Bacilli</taxon>
        <taxon>Lactobacillales</taxon>
        <taxon>Enterococcaceae</taxon>
        <taxon>Vagococcus</taxon>
    </lineage>
</organism>
<dbReference type="EMBL" id="JAEEGA010000024">
    <property type="protein sequence ID" value="MBP1044250.1"/>
    <property type="molecule type" value="Genomic_DNA"/>
</dbReference>
<accession>A0A940SXE7</accession>
<gene>
    <name evidence="1" type="ORF">I6N95_24895</name>
</gene>
<comment type="caution">
    <text evidence="1">The sequence shown here is derived from an EMBL/GenBank/DDBJ whole genome shotgun (WGS) entry which is preliminary data.</text>
</comment>